<dbReference type="Gene3D" id="1.10.8.260">
    <property type="entry name" value="HI0933 insert domain-like"/>
    <property type="match status" value="1"/>
</dbReference>
<dbReference type="Gene3D" id="2.40.30.10">
    <property type="entry name" value="Translation factors"/>
    <property type="match status" value="1"/>
</dbReference>
<dbReference type="SUPFAM" id="SSF160996">
    <property type="entry name" value="HI0933 insert domain-like"/>
    <property type="match status" value="1"/>
</dbReference>
<dbReference type="SUPFAM" id="SSF51905">
    <property type="entry name" value="FAD/NAD(P)-binding domain"/>
    <property type="match status" value="1"/>
</dbReference>
<keyword evidence="7" id="KW-1185">Reference proteome</keyword>
<evidence type="ECO:0000313" key="7">
    <source>
        <dbReference type="Proteomes" id="UP001156694"/>
    </source>
</evidence>
<dbReference type="EMBL" id="BSNN01000004">
    <property type="protein sequence ID" value="GLQ35400.1"/>
    <property type="molecule type" value="Genomic_DNA"/>
</dbReference>
<dbReference type="PANTHER" id="PTHR42887">
    <property type="entry name" value="OS12G0638800 PROTEIN"/>
    <property type="match status" value="1"/>
</dbReference>
<comment type="caution">
    <text evidence="6">The sequence shown here is derived from an EMBL/GenBank/DDBJ whole genome shotgun (WGS) entry which is preliminary data.</text>
</comment>
<dbReference type="InterPro" id="IPR023166">
    <property type="entry name" value="BaiN-like_dom_sf"/>
</dbReference>
<feature type="domain" description="RsdA/BaiN/AoA(So)-like insert" evidence="5">
    <location>
        <begin position="189"/>
        <end position="330"/>
    </location>
</feature>
<evidence type="ECO:0000313" key="6">
    <source>
        <dbReference type="EMBL" id="GLQ35400.1"/>
    </source>
</evidence>
<evidence type="ECO:0000256" key="3">
    <source>
        <dbReference type="ARBA" id="ARBA00022827"/>
    </source>
</evidence>
<protein>
    <submittedName>
        <fullName evidence="6">NAD(FAD)-utilizing dehydrogenase</fullName>
    </submittedName>
</protein>
<dbReference type="Proteomes" id="UP001156694">
    <property type="component" value="Unassembled WGS sequence"/>
</dbReference>
<dbReference type="RefSeq" id="WP_284377785.1">
    <property type="nucleotide sequence ID" value="NZ_BSNN01000004.1"/>
</dbReference>
<reference evidence="7" key="1">
    <citation type="journal article" date="2019" name="Int. J. Syst. Evol. Microbiol.">
        <title>The Global Catalogue of Microorganisms (GCM) 10K type strain sequencing project: providing services to taxonomists for standard genome sequencing and annotation.</title>
        <authorList>
            <consortium name="The Broad Institute Genomics Platform"/>
            <consortium name="The Broad Institute Genome Sequencing Center for Infectious Disease"/>
            <person name="Wu L."/>
            <person name="Ma J."/>
        </authorList>
    </citation>
    <scope>NUCLEOTIDE SEQUENCE [LARGE SCALE GENOMIC DNA]</scope>
    <source>
        <strain evidence="7">NBRC 110140</strain>
    </source>
</reference>
<sequence>MIDLCVIGAGPAGLMAAHRAADAGLSVTLVDAMPSMGRKFLMAGKSGLNITKDEPFDQFCAAFGASQIWLRPMLRDFSNRDVCNWARALDQEIFTGSSGRVFPTVMKASPLLRNWLQRLNAARVSLHTRWEWVGFSDRVNHFNTPDGPQEITARATVLALGGASWRRLGARGTWAEILGNKGVDIAPFRPANMGFQVNWSVHMQKHFGQPIKPATLSAGPDRVRGEFVIGRNGIEGSAVYALSARLREGAPLIVDLMPDTSQQQLQARLLRANPKNSLSNILRKSLRLPAAKIALFHECTPKVTQSEIPTLIKNLPLAHLGPRPIDEAISTAGGVMQSALNTDLMLHQCAGVFCAGEMLDWEAPTGGYLISGCLATGRWAAQGAIDYLASNSAARRNISL</sequence>
<dbReference type="Gene3D" id="3.50.50.60">
    <property type="entry name" value="FAD/NAD(P)-binding domain"/>
    <property type="match status" value="1"/>
</dbReference>
<dbReference type="PANTHER" id="PTHR42887:SF1">
    <property type="entry name" value="BLR3961 PROTEIN"/>
    <property type="match status" value="1"/>
</dbReference>
<comment type="cofactor">
    <cofactor evidence="1">
        <name>FAD</name>
        <dbReference type="ChEBI" id="CHEBI:57692"/>
    </cofactor>
</comment>
<evidence type="ECO:0000256" key="1">
    <source>
        <dbReference type="ARBA" id="ARBA00001974"/>
    </source>
</evidence>
<evidence type="ECO:0000259" key="4">
    <source>
        <dbReference type="Pfam" id="PF03486"/>
    </source>
</evidence>
<dbReference type="InterPro" id="IPR057661">
    <property type="entry name" value="RsdA/BaiN/AoA(So)_Rossmann"/>
</dbReference>
<keyword evidence="2" id="KW-0285">Flavoprotein</keyword>
<feature type="domain" description="RsdA/BaiN/AoA(So)-like Rossmann fold-like" evidence="4">
    <location>
        <begin position="3"/>
        <end position="382"/>
    </location>
</feature>
<evidence type="ECO:0000256" key="2">
    <source>
        <dbReference type="ARBA" id="ARBA00022630"/>
    </source>
</evidence>
<dbReference type="NCBIfam" id="TIGR00275">
    <property type="entry name" value="aminoacetone oxidase family FAD-binding enzyme"/>
    <property type="match status" value="1"/>
</dbReference>
<keyword evidence="3" id="KW-0274">FAD</keyword>
<gene>
    <name evidence="6" type="ORF">GCM10007939_16830</name>
</gene>
<name>A0ABQ5VVP4_9RHOB</name>
<dbReference type="Pfam" id="PF22780">
    <property type="entry name" value="HI0933_like_1st"/>
    <property type="match status" value="1"/>
</dbReference>
<evidence type="ECO:0000259" key="5">
    <source>
        <dbReference type="Pfam" id="PF22780"/>
    </source>
</evidence>
<accession>A0ABQ5VVP4</accession>
<dbReference type="InterPro" id="IPR036188">
    <property type="entry name" value="FAD/NAD-bd_sf"/>
</dbReference>
<dbReference type="Pfam" id="PF03486">
    <property type="entry name" value="HI0933_like"/>
    <property type="match status" value="1"/>
</dbReference>
<organism evidence="6 7">
    <name type="scientific">Amylibacter marinus</name>
    <dbReference type="NCBI Taxonomy" id="1475483"/>
    <lineage>
        <taxon>Bacteria</taxon>
        <taxon>Pseudomonadati</taxon>
        <taxon>Pseudomonadota</taxon>
        <taxon>Alphaproteobacteria</taxon>
        <taxon>Rhodobacterales</taxon>
        <taxon>Paracoccaceae</taxon>
        <taxon>Amylibacter</taxon>
    </lineage>
</organism>
<dbReference type="InterPro" id="IPR004792">
    <property type="entry name" value="BaiN-like"/>
</dbReference>
<proteinExistence type="predicted"/>
<dbReference type="InterPro" id="IPR055178">
    <property type="entry name" value="RsdA/BaiN/AoA(So)-like_dom"/>
</dbReference>
<dbReference type="NCBIfam" id="TIGR03862">
    <property type="entry name" value="flavo_PP4765"/>
    <property type="match status" value="1"/>
</dbReference>
<dbReference type="PRINTS" id="PR00420">
    <property type="entry name" value="RNGMNOXGNASE"/>
</dbReference>
<dbReference type="InterPro" id="IPR022460">
    <property type="entry name" value="Flavoprotein_PP4765"/>
</dbReference>